<evidence type="ECO:0000313" key="1">
    <source>
        <dbReference type="EMBL" id="KKL92757.1"/>
    </source>
</evidence>
<dbReference type="EMBL" id="LAZR01019382">
    <property type="protein sequence ID" value="KKL92757.1"/>
    <property type="molecule type" value="Genomic_DNA"/>
</dbReference>
<dbReference type="AlphaFoldDB" id="A0A0F9J0L5"/>
<gene>
    <name evidence="1" type="ORF">LCGC14_1881480</name>
</gene>
<reference evidence="1" key="1">
    <citation type="journal article" date="2015" name="Nature">
        <title>Complex archaea that bridge the gap between prokaryotes and eukaryotes.</title>
        <authorList>
            <person name="Spang A."/>
            <person name="Saw J.H."/>
            <person name="Jorgensen S.L."/>
            <person name="Zaremba-Niedzwiedzka K."/>
            <person name="Martijn J."/>
            <person name="Lind A.E."/>
            <person name="van Eijk R."/>
            <person name="Schleper C."/>
            <person name="Guy L."/>
            <person name="Ettema T.J."/>
        </authorList>
    </citation>
    <scope>NUCLEOTIDE SEQUENCE</scope>
</reference>
<protein>
    <submittedName>
        <fullName evidence="1">Uncharacterized protein</fullName>
    </submittedName>
</protein>
<name>A0A0F9J0L5_9ZZZZ</name>
<comment type="caution">
    <text evidence="1">The sequence shown here is derived from an EMBL/GenBank/DDBJ whole genome shotgun (WGS) entry which is preliminary data.</text>
</comment>
<sequence>MATELKGRFAQYYSGDKEAGIIERQSRISLNAVKVNWGMDIARIVLTQKTFSLGKYWFELELLPGEKNGEETARERKTNELCKALYKDLSQSYSSLTLAAVRSDVEKLIAGGEPTGIIQMWAQPFLVQLGLLKEE</sequence>
<proteinExistence type="predicted"/>
<organism evidence="1">
    <name type="scientific">marine sediment metagenome</name>
    <dbReference type="NCBI Taxonomy" id="412755"/>
    <lineage>
        <taxon>unclassified sequences</taxon>
        <taxon>metagenomes</taxon>
        <taxon>ecological metagenomes</taxon>
    </lineage>
</organism>
<accession>A0A0F9J0L5</accession>